<gene>
    <name evidence="1" type="ORF">RHS01_08353</name>
</gene>
<organism evidence="1 2">
    <name type="scientific">Rhizoctonia solani</name>
    <dbReference type="NCBI Taxonomy" id="456999"/>
    <lineage>
        <taxon>Eukaryota</taxon>
        <taxon>Fungi</taxon>
        <taxon>Dikarya</taxon>
        <taxon>Basidiomycota</taxon>
        <taxon>Agaricomycotina</taxon>
        <taxon>Agaricomycetes</taxon>
        <taxon>Cantharellales</taxon>
        <taxon>Ceratobasidiaceae</taxon>
        <taxon>Rhizoctonia</taxon>
    </lineage>
</organism>
<proteinExistence type="predicted"/>
<dbReference type="Proteomes" id="UP000614334">
    <property type="component" value="Unassembled WGS sequence"/>
</dbReference>
<dbReference type="EMBL" id="JACYCF010000017">
    <property type="protein sequence ID" value="KAF8751803.1"/>
    <property type="molecule type" value="Genomic_DNA"/>
</dbReference>
<protein>
    <submittedName>
        <fullName evidence="1">Uncharacterized protein</fullName>
    </submittedName>
</protein>
<accession>A0A8H7I9J1</accession>
<reference evidence="1" key="1">
    <citation type="submission" date="2020-09" db="EMBL/GenBank/DDBJ databases">
        <title>Comparative genome analyses of four rice-infecting Rhizoctonia solani isolates reveal extensive enrichment of homogalacturonan modification genes.</title>
        <authorList>
            <person name="Lee D.-Y."/>
            <person name="Jeon J."/>
            <person name="Kim K.-T."/>
            <person name="Cheong K."/>
            <person name="Song H."/>
            <person name="Choi G."/>
            <person name="Ko J."/>
            <person name="Opiyo S.O."/>
            <person name="Zuo S."/>
            <person name="Madhav S."/>
            <person name="Lee Y.-H."/>
            <person name="Wang G.-L."/>
        </authorList>
    </citation>
    <scope>NUCLEOTIDE SEQUENCE</scope>
    <source>
        <strain evidence="1">AG1-IA B2</strain>
    </source>
</reference>
<name>A0A8H7I9J1_9AGAM</name>
<evidence type="ECO:0000313" key="1">
    <source>
        <dbReference type="EMBL" id="KAF8751803.1"/>
    </source>
</evidence>
<evidence type="ECO:0000313" key="2">
    <source>
        <dbReference type="Proteomes" id="UP000614334"/>
    </source>
</evidence>
<comment type="caution">
    <text evidence="1">The sequence shown here is derived from an EMBL/GenBank/DDBJ whole genome shotgun (WGS) entry which is preliminary data.</text>
</comment>
<dbReference type="AlphaFoldDB" id="A0A8H7I9J1"/>
<sequence>MESQLLPTTSVKLGKVSLKRVTRLLLGLLGHVKQLKREIAKIKEAGVETQTNVENISQTIDVVKDGL</sequence>